<keyword evidence="2" id="KW-0805">Transcription regulation</keyword>
<comment type="similarity">
    <text evidence="1">Belongs to the LysR transcriptional regulatory family.</text>
</comment>
<comment type="caution">
    <text evidence="6">The sequence shown here is derived from an EMBL/GenBank/DDBJ whole genome shotgun (WGS) entry which is preliminary data.</text>
</comment>
<evidence type="ECO:0000256" key="2">
    <source>
        <dbReference type="ARBA" id="ARBA00023015"/>
    </source>
</evidence>
<feature type="domain" description="HTH lysR-type" evidence="5">
    <location>
        <begin position="2"/>
        <end position="59"/>
    </location>
</feature>
<evidence type="ECO:0000256" key="4">
    <source>
        <dbReference type="ARBA" id="ARBA00023163"/>
    </source>
</evidence>
<dbReference type="PANTHER" id="PTHR30346:SF30">
    <property type="entry name" value="SMALL NEUTRAL PROTEASE REGULATORY PROTEIN"/>
    <property type="match status" value="1"/>
</dbReference>
<sequence>MVELRQLEHFLAVAEELHFTRAARRVNIVQSGLSSSIGALEKELGAKLFVRSTRAVRLTREGEVLLTEARRVLAAAQSARTAVAGVVSGVRGPLTIGIMQSFRRGVTDALAAFHTAHPSVDLRVVQAPTVILLDRVAGGRLDIAFACVAEPLAALEVTPLDSEPMVFACHAGHPFAARSSVTLADAAGESFVDYPPGWGARTIVDAAFTELGIRRRPACEVGDTDTLLDLVAHGLGVAVLPPSLNNRVHDGLRLIPLDPPAPIYPTAIVTPAGATSTAARILRDTVLAHQPGQPRSPA</sequence>
<dbReference type="PROSITE" id="PS50931">
    <property type="entry name" value="HTH_LYSR"/>
    <property type="match status" value="1"/>
</dbReference>
<dbReference type="Gene3D" id="1.10.10.10">
    <property type="entry name" value="Winged helix-like DNA-binding domain superfamily/Winged helix DNA-binding domain"/>
    <property type="match status" value="1"/>
</dbReference>
<dbReference type="InterPro" id="IPR000847">
    <property type="entry name" value="LysR_HTH_N"/>
</dbReference>
<dbReference type="CDD" id="cd08436">
    <property type="entry name" value="PBP2_LTTR_like_3"/>
    <property type="match status" value="1"/>
</dbReference>
<evidence type="ECO:0000313" key="7">
    <source>
        <dbReference type="Proteomes" id="UP001201873"/>
    </source>
</evidence>
<protein>
    <submittedName>
        <fullName evidence="6">LysR family transcriptional regulator</fullName>
    </submittedName>
</protein>
<dbReference type="Pfam" id="PF03466">
    <property type="entry name" value="LysR_substrate"/>
    <property type="match status" value="1"/>
</dbReference>
<proteinExistence type="inferred from homology"/>
<dbReference type="SUPFAM" id="SSF53850">
    <property type="entry name" value="Periplasmic binding protein-like II"/>
    <property type="match status" value="1"/>
</dbReference>
<keyword evidence="3" id="KW-0238">DNA-binding</keyword>
<dbReference type="EMBL" id="JALKFT010000043">
    <property type="protein sequence ID" value="MCK9878754.1"/>
    <property type="molecule type" value="Genomic_DNA"/>
</dbReference>
<dbReference type="PRINTS" id="PR00039">
    <property type="entry name" value="HTHLYSR"/>
</dbReference>
<dbReference type="InterPro" id="IPR036388">
    <property type="entry name" value="WH-like_DNA-bd_sf"/>
</dbReference>
<name>A0ABT0K5I9_9ACTN</name>
<dbReference type="InterPro" id="IPR036390">
    <property type="entry name" value="WH_DNA-bd_sf"/>
</dbReference>
<gene>
    <name evidence="6" type="ORF">MXD59_23830</name>
</gene>
<keyword evidence="7" id="KW-1185">Reference proteome</keyword>
<dbReference type="SUPFAM" id="SSF46785">
    <property type="entry name" value="Winged helix' DNA-binding domain"/>
    <property type="match status" value="1"/>
</dbReference>
<dbReference type="Pfam" id="PF00126">
    <property type="entry name" value="HTH_1"/>
    <property type="match status" value="1"/>
</dbReference>
<dbReference type="Gene3D" id="3.40.190.290">
    <property type="match status" value="1"/>
</dbReference>
<evidence type="ECO:0000259" key="5">
    <source>
        <dbReference type="PROSITE" id="PS50931"/>
    </source>
</evidence>
<evidence type="ECO:0000313" key="6">
    <source>
        <dbReference type="EMBL" id="MCK9878754.1"/>
    </source>
</evidence>
<dbReference type="PANTHER" id="PTHR30346">
    <property type="entry name" value="TRANSCRIPTIONAL DUAL REGULATOR HCAR-RELATED"/>
    <property type="match status" value="1"/>
</dbReference>
<evidence type="ECO:0000256" key="3">
    <source>
        <dbReference type="ARBA" id="ARBA00023125"/>
    </source>
</evidence>
<organism evidence="6 7">
    <name type="scientific">Frankia umida</name>
    <dbReference type="NCBI Taxonomy" id="573489"/>
    <lineage>
        <taxon>Bacteria</taxon>
        <taxon>Bacillati</taxon>
        <taxon>Actinomycetota</taxon>
        <taxon>Actinomycetes</taxon>
        <taxon>Frankiales</taxon>
        <taxon>Frankiaceae</taxon>
        <taxon>Frankia</taxon>
    </lineage>
</organism>
<accession>A0ABT0K5I9</accession>
<reference evidence="6 7" key="1">
    <citation type="submission" date="2022-04" db="EMBL/GenBank/DDBJ databases">
        <title>Genome diversity in the genus Frankia.</title>
        <authorList>
            <person name="Carlos-Shanley C."/>
            <person name="Hahn D."/>
        </authorList>
    </citation>
    <scope>NUCLEOTIDE SEQUENCE [LARGE SCALE GENOMIC DNA]</scope>
    <source>
        <strain evidence="6 7">Ag45/Mut15</strain>
    </source>
</reference>
<evidence type="ECO:0000256" key="1">
    <source>
        <dbReference type="ARBA" id="ARBA00009437"/>
    </source>
</evidence>
<keyword evidence="4" id="KW-0804">Transcription</keyword>
<dbReference type="Proteomes" id="UP001201873">
    <property type="component" value="Unassembled WGS sequence"/>
</dbReference>
<dbReference type="InterPro" id="IPR005119">
    <property type="entry name" value="LysR_subst-bd"/>
</dbReference>
<dbReference type="RefSeq" id="WP_248816156.1">
    <property type="nucleotide sequence ID" value="NZ_JALKFT010000043.1"/>
</dbReference>